<dbReference type="Gene3D" id="3.40.50.410">
    <property type="entry name" value="von Willebrand factor, type A domain"/>
    <property type="match status" value="7"/>
</dbReference>
<protein>
    <submittedName>
        <fullName evidence="10">Collagen type VI alpha 6 chain</fullName>
    </submittedName>
</protein>
<feature type="chain" id="PRO_5034374823" evidence="8">
    <location>
        <begin position="23"/>
        <end position="1931"/>
    </location>
</feature>
<dbReference type="Ensembl" id="ENSSFOT00015020350.2">
    <property type="protein sequence ID" value="ENSSFOP00015020120.2"/>
    <property type="gene ID" value="ENSSFOG00015012945.2"/>
</dbReference>
<reference evidence="10 11" key="1">
    <citation type="submission" date="2019-04" db="EMBL/GenBank/DDBJ databases">
        <authorList>
            <consortium name="Wellcome Sanger Institute Data Sharing"/>
        </authorList>
    </citation>
    <scope>NUCLEOTIDE SEQUENCE [LARGE SCALE GENOMIC DNA]</scope>
</reference>
<gene>
    <name evidence="10" type="primary">LOC108937330</name>
</gene>
<feature type="region of interest" description="Disordered" evidence="7">
    <location>
        <begin position="1589"/>
        <end position="1931"/>
    </location>
</feature>
<feature type="domain" description="VWFA" evidence="9">
    <location>
        <begin position="34"/>
        <end position="209"/>
    </location>
</feature>
<dbReference type="Pfam" id="PF01391">
    <property type="entry name" value="Collagen"/>
    <property type="match status" value="3"/>
</dbReference>
<dbReference type="CDD" id="cd01450">
    <property type="entry name" value="vWFA_subfamily_ECM"/>
    <property type="match status" value="1"/>
</dbReference>
<organism evidence="10 11">
    <name type="scientific">Scleropages formosus</name>
    <name type="common">Asian bonytongue</name>
    <name type="synonym">Osteoglossum formosum</name>
    <dbReference type="NCBI Taxonomy" id="113540"/>
    <lineage>
        <taxon>Eukaryota</taxon>
        <taxon>Metazoa</taxon>
        <taxon>Chordata</taxon>
        <taxon>Craniata</taxon>
        <taxon>Vertebrata</taxon>
        <taxon>Euteleostomi</taxon>
        <taxon>Actinopterygii</taxon>
        <taxon>Neopterygii</taxon>
        <taxon>Teleostei</taxon>
        <taxon>Osteoglossocephala</taxon>
        <taxon>Osteoglossomorpha</taxon>
        <taxon>Osteoglossiformes</taxon>
        <taxon>Osteoglossidae</taxon>
        <taxon>Scleropages</taxon>
    </lineage>
</organism>
<feature type="domain" description="VWFA" evidence="9">
    <location>
        <begin position="633"/>
        <end position="807"/>
    </location>
</feature>
<dbReference type="InterPro" id="IPR008160">
    <property type="entry name" value="Collagen"/>
</dbReference>
<dbReference type="PROSITE" id="PS50234">
    <property type="entry name" value="VWFA"/>
    <property type="match status" value="8"/>
</dbReference>
<dbReference type="CDD" id="cd01472">
    <property type="entry name" value="vWA_collagen"/>
    <property type="match status" value="4"/>
</dbReference>
<feature type="domain" description="VWFA" evidence="9">
    <location>
        <begin position="819"/>
        <end position="985"/>
    </location>
</feature>
<feature type="compositionally biased region" description="Basic and acidic residues" evidence="7">
    <location>
        <begin position="1914"/>
        <end position="1924"/>
    </location>
</feature>
<dbReference type="Pfam" id="PF13768">
    <property type="entry name" value="VWA_3"/>
    <property type="match status" value="1"/>
</dbReference>
<evidence type="ECO:0000313" key="10">
    <source>
        <dbReference type="Ensembl" id="ENSSFOP00015020120.2"/>
    </source>
</evidence>
<feature type="domain" description="VWFA" evidence="9">
    <location>
        <begin position="430"/>
        <end position="600"/>
    </location>
</feature>
<sequence>MEVTWRVLATLTLICCFTCSDAQQSECRRDSVGDIVLLVDSSSSVGSRNFREVKKFLRNFVEALDTAASKVQVGLTQYSDDPSIEFKQGELTDKKALLERLDNLQYLSGATNTGKALNEILSSHFSRPPTSRVPTVPQIVVVITGGNSDDAVNIPVMELRQQGVFIFAVGVGKVASIEQIANRPHSQFLKVVSSYDELHRVTNGLLQDVCISLEHQREALIPSFADIVVLVESTQQYFQQIRSVLVRLVNQLDIRPAAHQIALAQYGTDTKTEFQLNKFATKEEILRYVRNQFRMQRAVPAGASLAQALEFASTKLFTAEAGSRISDNDVQRFLVVITTGHSQDHRTEIINKAHALQNKGVRIIPIHLPNAEHDVLNDITTEQYVFQFEQPSLVPKVKTVLESLDLWETTLTAQLNATRSSDCRSARLADIVFIVESGRSKQSFKLIRNFIYQIVESLDTGIRNVRVGIVVFSNQPKGLVNLNTFEEESDILQYIRVLPYLEGNPNMGKALTFAKDNMFNTKSGSRKGVQQVAIVITDGKFQDNVVKEAAALQAAGVTVYAVGLQDAREMQLQQIASPPFNNYVFRMDSFAKLNMLQKELNKYLCYNIIETVYAAPRRKFYLKKDCVQTEEADIYFLIDQSGSINQTDFTEMKTFVKEIIKMFRIGPDHVRVGLVKYEANPTIEFNLAEHKDRKSLDEAVSRMTQAGGGTKTGEALSFMKPLFQSATQTRGGSVPRFLITVTDGESQDSVIRPAETLEEEGIVVYAVGVKNANTTELKDIARAEERMFFVNDFNALRPLKDKIVQEICSQEVCKQVVADILFLIDSSGSIGSEEYLQMKEFMLSMVDKSDIGPNKVHVGVLQFSSSQQEVFPLDKFYDKKQMREAINNMIQLGHGTLTGEALRYSKKYFVGQRPGVNKFLIVITDGEAQDLVAEPAKELREQGISIHSIGVRDASNDQLFEISGDWVRVHPIRNFDALKSIETTIRSRICRPKLECKTQVADVIFLVDCSRSISKTQFNSMLKFMQSLVNDTEVGPNRVRFGVITFSDTAKMNFNLKQYSTKTEVRTAIGNIGQTFGNTYTAAALEFSMGYFSKEHGGRQAEGVPQILMVITDGEATDGVLLPEKSKLVLQRGINIYGIGVRPANKTEIGIMAGDEKKVFYVDDFEGLLNITKKISETICNQTRPACKMKKSDLVILVDGSESIRPKENFYLITNFTSNLTKDFTIGFNMTRIGMAQFSEDPKKEFHLNEGTSEAKVLEGIKNVTQIKQGTKLGKALDFMHYFFATSNGSRIHEKVPQNLLLITDGASDDDVLGAAERLRRKNIRIFVVGIGSIEKSENETLQQIAGQSGWFFMSDFNALNEIKSAVFEEMCTPDSDPKSCTMDIAFGFDISVGTQRRFFSRQQKLQIYLPDIIRSMSLLGGLCCMTDTDTITANLAFRVVRRDGSIIEDYNFEPYNKDIVKKLMALESSENTYFNKQLLSSFGEKFRKQSGVGRVKVLIIFTDGFDDRVEDLEKESDSLKNAGINALLLVSLDGNSDTNQLRMVEFGRGFGYKDPLSIGMMNVASSLQQQIETVAARECCEVMCQCSGSEGPRGIRGPPGGKGVPGLDGHSGYPGDEGTMGERGPPGPDGTHGPPGCPGKRGEKGRTGFRGNRGGSGEDGLDGIQGEQGTTGTPGMKGEKGDPGRPGRKGIPGLSGEKGQPGLSGDPGELGSENTIKGSKGEKGHPGLPGDQGADGIPGDDGALGELGPDGRRGPIGFKGSRGKPGTNGVLGPPGNNGAQGAKGSEGPPGPIGIDGLPGPQGRPGPSGAKGRPGSQGMKGQKGQQGDISGKGEIGQSGIRGPPGEDGRDGNGWSGPKGQKGDQGFPGYPGVQGEEGNTGTKGHPGRKGNRGQRGKSGQSGEPGNSGDPGPPGHKGERGSRGKSESTVCKN</sequence>
<dbReference type="SMART" id="SM00327">
    <property type="entry name" value="VWA"/>
    <property type="match status" value="8"/>
</dbReference>
<evidence type="ECO:0000256" key="1">
    <source>
        <dbReference type="ARBA" id="ARBA00004613"/>
    </source>
</evidence>
<evidence type="ECO:0000256" key="4">
    <source>
        <dbReference type="ARBA" id="ARBA00022737"/>
    </source>
</evidence>
<dbReference type="Proteomes" id="UP000694397">
    <property type="component" value="Chromosome 8"/>
</dbReference>
<feature type="compositionally biased region" description="Low complexity" evidence="7">
    <location>
        <begin position="1817"/>
        <end position="1827"/>
    </location>
</feature>
<keyword evidence="5" id="KW-0130">Cell adhesion</keyword>
<evidence type="ECO:0000256" key="2">
    <source>
        <dbReference type="ARBA" id="ARBA00022525"/>
    </source>
</evidence>
<reference evidence="10" key="3">
    <citation type="submission" date="2025-09" db="UniProtKB">
        <authorList>
            <consortium name="Ensembl"/>
        </authorList>
    </citation>
    <scope>IDENTIFICATION</scope>
</reference>
<keyword evidence="6" id="KW-0325">Glycoprotein</keyword>
<dbReference type="InterPro" id="IPR050525">
    <property type="entry name" value="ECM_Assembly_Org"/>
</dbReference>
<evidence type="ECO:0000256" key="7">
    <source>
        <dbReference type="SAM" id="MobiDB-lite"/>
    </source>
</evidence>
<evidence type="ECO:0000256" key="3">
    <source>
        <dbReference type="ARBA" id="ARBA00022729"/>
    </source>
</evidence>
<proteinExistence type="predicted"/>
<feature type="domain" description="VWFA" evidence="9">
    <location>
        <begin position="226"/>
        <end position="404"/>
    </location>
</feature>
<dbReference type="InterPro" id="IPR036465">
    <property type="entry name" value="vWFA_dom_sf"/>
</dbReference>
<dbReference type="PRINTS" id="PR00453">
    <property type="entry name" value="VWFADOMAIN"/>
</dbReference>
<dbReference type="InterPro" id="IPR002035">
    <property type="entry name" value="VWF_A"/>
</dbReference>
<evidence type="ECO:0000256" key="6">
    <source>
        <dbReference type="ARBA" id="ARBA00023180"/>
    </source>
</evidence>
<dbReference type="GeneTree" id="ENSGT00940000155619"/>
<feature type="domain" description="VWFA" evidence="9">
    <location>
        <begin position="1384"/>
        <end position="1575"/>
    </location>
</feature>
<dbReference type="GO" id="GO:0007155">
    <property type="term" value="P:cell adhesion"/>
    <property type="evidence" value="ECO:0007669"/>
    <property type="project" value="UniProtKB-KW"/>
</dbReference>
<evidence type="ECO:0000256" key="8">
    <source>
        <dbReference type="SAM" id="SignalP"/>
    </source>
</evidence>
<feature type="signal peptide" evidence="8">
    <location>
        <begin position="1"/>
        <end position="22"/>
    </location>
</feature>
<keyword evidence="4" id="KW-0677">Repeat</keyword>
<comment type="subcellular location">
    <subcellularLocation>
        <location evidence="1">Secreted</location>
    </subcellularLocation>
</comment>
<name>A0A8C9RNX0_SCLFO</name>
<evidence type="ECO:0000259" key="9">
    <source>
        <dbReference type="PROSITE" id="PS50234"/>
    </source>
</evidence>
<keyword evidence="2" id="KW-0964">Secreted</keyword>
<dbReference type="SUPFAM" id="SSF53300">
    <property type="entry name" value="vWA-like"/>
    <property type="match status" value="8"/>
</dbReference>
<reference evidence="10" key="2">
    <citation type="submission" date="2025-08" db="UniProtKB">
        <authorList>
            <consortium name="Ensembl"/>
        </authorList>
    </citation>
    <scope>IDENTIFICATION</scope>
</reference>
<feature type="compositionally biased region" description="Basic residues" evidence="7">
    <location>
        <begin position="1884"/>
        <end position="1894"/>
    </location>
</feature>
<dbReference type="FunFam" id="3.40.50.410:FF:000004">
    <property type="entry name" value="collagen alpha-6(VI) chain"/>
    <property type="match status" value="6"/>
</dbReference>
<feature type="domain" description="VWFA" evidence="9">
    <location>
        <begin position="1193"/>
        <end position="1371"/>
    </location>
</feature>
<feature type="domain" description="VWFA" evidence="9">
    <location>
        <begin position="1002"/>
        <end position="1175"/>
    </location>
</feature>
<evidence type="ECO:0000256" key="5">
    <source>
        <dbReference type="ARBA" id="ARBA00022889"/>
    </source>
</evidence>
<dbReference type="PANTHER" id="PTHR24020">
    <property type="entry name" value="COLLAGEN ALPHA"/>
    <property type="match status" value="1"/>
</dbReference>
<keyword evidence="11" id="KW-1185">Reference proteome</keyword>
<accession>A0A8C9RNX0</accession>
<evidence type="ECO:0000313" key="11">
    <source>
        <dbReference type="Proteomes" id="UP000694397"/>
    </source>
</evidence>
<dbReference type="PANTHER" id="PTHR24020:SF86">
    <property type="entry name" value="COLLAGEN, TYPE VI, ALPHA 4"/>
    <property type="match status" value="1"/>
</dbReference>
<dbReference type="OrthoDB" id="6132182at2759"/>
<keyword evidence="3 8" id="KW-0732">Signal</keyword>
<feature type="compositionally biased region" description="Gly residues" evidence="7">
    <location>
        <begin position="1598"/>
        <end position="1607"/>
    </location>
</feature>
<dbReference type="Pfam" id="PF00092">
    <property type="entry name" value="VWA"/>
    <property type="match status" value="7"/>
</dbReference>
<dbReference type="GO" id="GO:0005576">
    <property type="term" value="C:extracellular region"/>
    <property type="evidence" value="ECO:0007669"/>
    <property type="project" value="UniProtKB-SubCell"/>
</dbReference>